<dbReference type="OrthoDB" id="2043800at2"/>
<dbReference type="RefSeq" id="WP_004072067.1">
    <property type="nucleotide sequence ID" value="NZ_VIRB01000167.1"/>
</dbReference>
<gene>
    <name evidence="2" type="ORF">FMM80_29195</name>
</gene>
<sequence length="518" mass="60262">MKSKRANYPKWVEEFRGEGREIKKVGSCYYLYTFKTVYDPMTKKPKKISTGYLGKITEDSGLIPAKHRQKATLMKPLELGRPLEAGAVEMLELLGSDILENLQLFYRDELAEAIFIIGKIRLIEPTALKRVDFLYSNSYDTVLHPRIRLGKNELTALLREIGRNRLAQVNFMKLYTVGSEFLLFDGTRIVSYSENLNLAQIGYNHCSIQDPQMNLLYCFSLCPTFGPAYFKVNAGDKPDVSVLKNALDEFGMINFIMIADKGFGSDENFRYLQDNGISYIVPLKRNDSMIDYQSLKKGISHMEGMFQYHNRTIYYCTMKKYKAVKQRGRVKAGAEHKITVLQDLVITFTDLGLKNQEIKDYNERIERGCKGYTFVDFQEKEVRMGTLTLRTDMDLKAQKLYETYKERESIEDANKVYKDVLEDDKSYMQDSDAYNGWLFLNHISMMLYYRVFNCIKAAGLTSRYSVKDIMTYLKRFTYQKINGEEIREIPTKVSIDKLRNIFPEEMKRIVPEKSNKKN</sequence>
<organism evidence="2 3">
    <name type="scientific">Schaedlerella arabinosiphila</name>
    <dbReference type="NCBI Taxonomy" id="2044587"/>
    <lineage>
        <taxon>Bacteria</taxon>
        <taxon>Bacillati</taxon>
        <taxon>Bacillota</taxon>
        <taxon>Clostridia</taxon>
        <taxon>Lachnospirales</taxon>
        <taxon>Lachnospiraceae</taxon>
        <taxon>Schaedlerella</taxon>
    </lineage>
</organism>
<dbReference type="Proteomes" id="UP000474104">
    <property type="component" value="Unassembled WGS sequence"/>
</dbReference>
<dbReference type="GO" id="GO:0004803">
    <property type="term" value="F:transposase activity"/>
    <property type="evidence" value="ECO:0007669"/>
    <property type="project" value="InterPro"/>
</dbReference>
<name>A0A9X5CF27_9FIRM</name>
<evidence type="ECO:0000313" key="3">
    <source>
        <dbReference type="Proteomes" id="UP000474104"/>
    </source>
</evidence>
<dbReference type="InterPro" id="IPR002559">
    <property type="entry name" value="Transposase_11"/>
</dbReference>
<dbReference type="SUPFAM" id="SSF53098">
    <property type="entry name" value="Ribonuclease H-like"/>
    <property type="match status" value="1"/>
</dbReference>
<evidence type="ECO:0000259" key="1">
    <source>
        <dbReference type="Pfam" id="PF01609"/>
    </source>
</evidence>
<comment type="caution">
    <text evidence="2">The sequence shown here is derived from an EMBL/GenBank/DDBJ whole genome shotgun (WGS) entry which is preliminary data.</text>
</comment>
<proteinExistence type="predicted"/>
<dbReference type="Pfam" id="PF01609">
    <property type="entry name" value="DDE_Tnp_1"/>
    <property type="match status" value="1"/>
</dbReference>
<dbReference type="EMBL" id="VIRB01000167">
    <property type="protein sequence ID" value="NDO72483.1"/>
    <property type="molecule type" value="Genomic_DNA"/>
</dbReference>
<dbReference type="GO" id="GO:0003677">
    <property type="term" value="F:DNA binding"/>
    <property type="evidence" value="ECO:0007669"/>
    <property type="project" value="InterPro"/>
</dbReference>
<dbReference type="InterPro" id="IPR012337">
    <property type="entry name" value="RNaseH-like_sf"/>
</dbReference>
<protein>
    <submittedName>
        <fullName evidence="2">Transposase</fullName>
    </submittedName>
</protein>
<reference evidence="2 3" key="1">
    <citation type="submission" date="2019-07" db="EMBL/GenBank/DDBJ databases">
        <title>Draft genome sequences of 15 bacterial species constituting the stable defined intestinal microbiota of the GM15 gnotobiotic mouse model.</title>
        <authorList>
            <person name="Elie C."/>
            <person name="Mathieu A."/>
            <person name="Saliou A."/>
            <person name="Darnaud M."/>
            <person name="Leulier F."/>
            <person name="Tamellini A."/>
        </authorList>
    </citation>
    <scope>NUCLEOTIDE SEQUENCE [LARGE SCALE GENOMIC DNA]</scope>
    <source>
        <strain evidence="3">ASF 502</strain>
    </source>
</reference>
<dbReference type="GO" id="GO:0006313">
    <property type="term" value="P:DNA transposition"/>
    <property type="evidence" value="ECO:0007669"/>
    <property type="project" value="InterPro"/>
</dbReference>
<evidence type="ECO:0000313" key="2">
    <source>
        <dbReference type="EMBL" id="NDO72483.1"/>
    </source>
</evidence>
<feature type="domain" description="Transposase IS4-like" evidence="1">
    <location>
        <begin position="227"/>
        <end position="443"/>
    </location>
</feature>
<accession>A0A9X5CF27</accession>
<dbReference type="AlphaFoldDB" id="A0A9X5CF27"/>